<comment type="caution">
    <text evidence="2">The sequence shown here is derived from an EMBL/GenBank/DDBJ whole genome shotgun (WGS) entry which is preliminary data.</text>
</comment>
<dbReference type="RefSeq" id="WP_156971574.1">
    <property type="nucleotide sequence ID" value="NZ_BMEA01000001.1"/>
</dbReference>
<accession>A0A8H9FV36</accession>
<proteinExistence type="predicted"/>
<feature type="transmembrane region" description="Helical" evidence="1">
    <location>
        <begin position="184"/>
        <end position="203"/>
    </location>
</feature>
<evidence type="ECO:0000313" key="3">
    <source>
        <dbReference type="Proteomes" id="UP000628079"/>
    </source>
</evidence>
<sequence length="256" mass="27254">MTVGVGETERTSEPEGALARPVLRRVLAAVVVASWVAWAVPSWMSSLHEVRPHEFVADVQSGRITGYQVASNVLSEPLRFSAPDRSWDADLPAADSQGRPLDGPPRQIVYSLDGSTRTRWVPQAVFTVGDRDAFTALTESGARPFTSETFPPNRDWAAYPALLALGVALISLVLLPPTLGTRPFWFLTGTIGMGLGIVAYAVAELWWRRSPSMVAGTRGDDGVDVGDGAGRLRGWHGVGVAVVGGLVVAAVRAAIT</sequence>
<dbReference type="AlphaFoldDB" id="A0A8H9FV36"/>
<feature type="transmembrane region" description="Helical" evidence="1">
    <location>
        <begin position="234"/>
        <end position="255"/>
    </location>
</feature>
<organism evidence="2 3">
    <name type="scientific">Knoellia flava</name>
    <dbReference type="NCBI Taxonomy" id="913969"/>
    <lineage>
        <taxon>Bacteria</taxon>
        <taxon>Bacillati</taxon>
        <taxon>Actinomycetota</taxon>
        <taxon>Actinomycetes</taxon>
        <taxon>Micrococcales</taxon>
        <taxon>Intrasporangiaceae</taxon>
        <taxon>Knoellia</taxon>
    </lineage>
</organism>
<name>A0A8H9FV36_9MICO</name>
<feature type="transmembrane region" description="Helical" evidence="1">
    <location>
        <begin position="26"/>
        <end position="44"/>
    </location>
</feature>
<reference evidence="2" key="1">
    <citation type="journal article" date="2014" name="Int. J. Syst. Evol. Microbiol.">
        <title>Complete genome sequence of Corynebacterium casei LMG S-19264T (=DSM 44701T), isolated from a smear-ripened cheese.</title>
        <authorList>
            <consortium name="US DOE Joint Genome Institute (JGI-PGF)"/>
            <person name="Walter F."/>
            <person name="Albersmeier A."/>
            <person name="Kalinowski J."/>
            <person name="Ruckert C."/>
        </authorList>
    </citation>
    <scope>NUCLEOTIDE SEQUENCE</scope>
    <source>
        <strain evidence="2">CGMCC 1.10749</strain>
    </source>
</reference>
<evidence type="ECO:0000313" key="2">
    <source>
        <dbReference type="EMBL" id="GGB76404.1"/>
    </source>
</evidence>
<gene>
    <name evidence="2" type="ORF">GCM10011314_14980</name>
</gene>
<feature type="transmembrane region" description="Helical" evidence="1">
    <location>
        <begin position="156"/>
        <end position="175"/>
    </location>
</feature>
<reference evidence="2" key="2">
    <citation type="submission" date="2020-09" db="EMBL/GenBank/DDBJ databases">
        <authorList>
            <person name="Sun Q."/>
            <person name="Zhou Y."/>
        </authorList>
    </citation>
    <scope>NUCLEOTIDE SEQUENCE</scope>
    <source>
        <strain evidence="2">CGMCC 1.10749</strain>
    </source>
</reference>
<keyword evidence="1" id="KW-0472">Membrane</keyword>
<keyword evidence="1" id="KW-1133">Transmembrane helix</keyword>
<dbReference type="EMBL" id="BMEA01000001">
    <property type="protein sequence ID" value="GGB76404.1"/>
    <property type="molecule type" value="Genomic_DNA"/>
</dbReference>
<protein>
    <submittedName>
        <fullName evidence="2">Uncharacterized protein</fullName>
    </submittedName>
</protein>
<dbReference type="Proteomes" id="UP000628079">
    <property type="component" value="Unassembled WGS sequence"/>
</dbReference>
<evidence type="ECO:0000256" key="1">
    <source>
        <dbReference type="SAM" id="Phobius"/>
    </source>
</evidence>
<keyword evidence="1" id="KW-0812">Transmembrane</keyword>